<dbReference type="CDD" id="cd02980">
    <property type="entry name" value="TRX_Fd_family"/>
    <property type="match status" value="1"/>
</dbReference>
<dbReference type="Proteomes" id="UP000765845">
    <property type="component" value="Unassembled WGS sequence"/>
</dbReference>
<evidence type="ECO:0000313" key="2">
    <source>
        <dbReference type="Proteomes" id="UP000765845"/>
    </source>
</evidence>
<dbReference type="SUPFAM" id="SSF52833">
    <property type="entry name" value="Thioredoxin-like"/>
    <property type="match status" value="1"/>
</dbReference>
<keyword evidence="2" id="KW-1185">Reference proteome</keyword>
<sequence>MPADTLIATDSSSATAPELIKPKMGSYHRHLLLCTGPRCTPNGESQALFDSLGAKFKAAGIDKGALRVKRTRTACFATCKSGPILCVQPDGIWYYNVTEENLDRIINEHLVNNQPVEEWVFHRSDGDCGG</sequence>
<organism evidence="1 2">
    <name type="scientific">Spongiibacter thalassae</name>
    <dbReference type="NCBI Taxonomy" id="2721624"/>
    <lineage>
        <taxon>Bacteria</taxon>
        <taxon>Pseudomonadati</taxon>
        <taxon>Pseudomonadota</taxon>
        <taxon>Gammaproteobacteria</taxon>
        <taxon>Cellvibrionales</taxon>
        <taxon>Spongiibacteraceae</taxon>
        <taxon>Spongiibacter</taxon>
    </lineage>
</organism>
<dbReference type="InterPro" id="IPR036249">
    <property type="entry name" value="Thioredoxin-like_sf"/>
</dbReference>
<name>A0ABX1GK21_9GAMM</name>
<accession>A0ABX1GK21</accession>
<comment type="caution">
    <text evidence="1">The sequence shown here is derived from an EMBL/GenBank/DDBJ whole genome shotgun (WGS) entry which is preliminary data.</text>
</comment>
<evidence type="ECO:0000313" key="1">
    <source>
        <dbReference type="EMBL" id="NKI19316.1"/>
    </source>
</evidence>
<dbReference type="Gene3D" id="3.40.30.10">
    <property type="entry name" value="Glutaredoxin"/>
    <property type="match status" value="1"/>
</dbReference>
<proteinExistence type="predicted"/>
<dbReference type="EMBL" id="JAAWWK010000007">
    <property type="protein sequence ID" value="NKI19316.1"/>
    <property type="molecule type" value="Genomic_DNA"/>
</dbReference>
<gene>
    <name evidence="1" type="ORF">HCU74_18060</name>
</gene>
<protein>
    <submittedName>
        <fullName evidence="1">(2Fe-2S) ferredoxin domain-containing protein</fullName>
    </submittedName>
</protein>
<dbReference type="RefSeq" id="WP_168451836.1">
    <property type="nucleotide sequence ID" value="NZ_JAAWWK010000007.1"/>
</dbReference>
<reference evidence="1 2" key="1">
    <citation type="submission" date="2020-04" db="EMBL/GenBank/DDBJ databases">
        <authorList>
            <person name="Yoon J."/>
        </authorList>
    </citation>
    <scope>NUCLEOTIDE SEQUENCE [LARGE SCALE GENOMIC DNA]</scope>
    <source>
        <strain evidence="1 2">KMU-166</strain>
    </source>
</reference>